<keyword evidence="1" id="KW-0805">Transcription regulation</keyword>
<dbReference type="Proteomes" id="UP000534783">
    <property type="component" value="Unassembled WGS sequence"/>
</dbReference>
<dbReference type="InterPro" id="IPR000595">
    <property type="entry name" value="cNMP-bd_dom"/>
</dbReference>
<dbReference type="PROSITE" id="PS51063">
    <property type="entry name" value="HTH_CRP_2"/>
    <property type="match status" value="1"/>
</dbReference>
<dbReference type="InterPro" id="IPR018490">
    <property type="entry name" value="cNMP-bd_dom_sf"/>
</dbReference>
<dbReference type="PROSITE" id="PS50042">
    <property type="entry name" value="CNMP_BINDING_3"/>
    <property type="match status" value="1"/>
</dbReference>
<dbReference type="SUPFAM" id="SSF46785">
    <property type="entry name" value="Winged helix' DNA-binding domain"/>
    <property type="match status" value="1"/>
</dbReference>
<dbReference type="GO" id="GO:0005829">
    <property type="term" value="C:cytosol"/>
    <property type="evidence" value="ECO:0007669"/>
    <property type="project" value="TreeGrafter"/>
</dbReference>
<evidence type="ECO:0000313" key="7">
    <source>
        <dbReference type="Proteomes" id="UP000534783"/>
    </source>
</evidence>
<dbReference type="SMART" id="SM00100">
    <property type="entry name" value="cNMP"/>
    <property type="match status" value="1"/>
</dbReference>
<feature type="domain" description="Cyclic nucleotide-binding" evidence="4">
    <location>
        <begin position="22"/>
        <end position="142"/>
    </location>
</feature>
<dbReference type="EMBL" id="VTOW01000004">
    <property type="protein sequence ID" value="NKE72790.1"/>
    <property type="molecule type" value="Genomic_DNA"/>
</dbReference>
<dbReference type="Gene3D" id="2.60.120.10">
    <property type="entry name" value="Jelly Rolls"/>
    <property type="match status" value="1"/>
</dbReference>
<dbReference type="GO" id="GO:0003677">
    <property type="term" value="F:DNA binding"/>
    <property type="evidence" value="ECO:0007669"/>
    <property type="project" value="UniProtKB-KW"/>
</dbReference>
<sequence>MFYPECRRMTDDRQLVLRHVPFFQDLSVEELAKLAPLLREASYRKNEVLFRTNDPGNTLFILRSGRVKVTLTDRHGREVILRVLQPGEIFGEMAVLDGYPRSATVTALEKSYASTLDRDSFLRFIQSHPQWSLKMLSTMSRRLRKANERISSAILSDAHGKVSRVLLDLIPEGEWEGKREGIRVRLSLTRQQLAAMAGVTRETFIRVLKEFERAGSIRTEGKEIIILKQADLSREIF</sequence>
<dbReference type="AlphaFoldDB" id="A0A7X6ICR6"/>
<dbReference type="InterPro" id="IPR018488">
    <property type="entry name" value="cNMP-bd_CS"/>
</dbReference>
<dbReference type="InterPro" id="IPR036390">
    <property type="entry name" value="WH_DNA-bd_sf"/>
</dbReference>
<keyword evidence="2" id="KW-0238">DNA-binding</keyword>
<dbReference type="Gene3D" id="1.10.10.10">
    <property type="entry name" value="Winged helix-like DNA-binding domain superfamily/Winged helix DNA-binding domain"/>
    <property type="match status" value="1"/>
</dbReference>
<proteinExistence type="predicted"/>
<reference evidence="6 7" key="1">
    <citation type="journal article" date="2020" name="Nature">
        <title>Bacterial chemolithoautotrophy via manganese oxidation.</title>
        <authorList>
            <person name="Yu H."/>
            <person name="Leadbetter J.R."/>
        </authorList>
    </citation>
    <scope>NUCLEOTIDE SEQUENCE [LARGE SCALE GENOMIC DNA]</scope>
    <source>
        <strain evidence="6 7">Mn-1</strain>
    </source>
</reference>
<keyword evidence="3" id="KW-0804">Transcription</keyword>
<dbReference type="SMART" id="SM00419">
    <property type="entry name" value="HTH_CRP"/>
    <property type="match status" value="1"/>
</dbReference>
<comment type="caution">
    <text evidence="6">The sequence shown here is derived from an EMBL/GenBank/DDBJ whole genome shotgun (WGS) entry which is preliminary data.</text>
</comment>
<evidence type="ECO:0000256" key="2">
    <source>
        <dbReference type="ARBA" id="ARBA00023125"/>
    </source>
</evidence>
<dbReference type="CDD" id="cd00038">
    <property type="entry name" value="CAP_ED"/>
    <property type="match status" value="1"/>
</dbReference>
<keyword evidence="7" id="KW-1185">Reference proteome</keyword>
<accession>A0A7X6ICR6</accession>
<evidence type="ECO:0000259" key="5">
    <source>
        <dbReference type="PROSITE" id="PS51063"/>
    </source>
</evidence>
<evidence type="ECO:0000256" key="3">
    <source>
        <dbReference type="ARBA" id="ARBA00023163"/>
    </source>
</evidence>
<organism evidence="6 7">
    <name type="scientific">Candidatus Manganitrophus noduliformans</name>
    <dbReference type="NCBI Taxonomy" id="2606439"/>
    <lineage>
        <taxon>Bacteria</taxon>
        <taxon>Pseudomonadati</taxon>
        <taxon>Nitrospirota</taxon>
        <taxon>Nitrospiria</taxon>
        <taxon>Candidatus Troglogloeales</taxon>
        <taxon>Candidatus Manganitrophaceae</taxon>
        <taxon>Candidatus Manganitrophus</taxon>
    </lineage>
</organism>
<feature type="domain" description="HTH crp-type" evidence="5">
    <location>
        <begin position="156"/>
        <end position="230"/>
    </location>
</feature>
<dbReference type="InterPro" id="IPR014710">
    <property type="entry name" value="RmlC-like_jellyroll"/>
</dbReference>
<dbReference type="InterPro" id="IPR036388">
    <property type="entry name" value="WH-like_DNA-bd_sf"/>
</dbReference>
<dbReference type="PANTHER" id="PTHR24567">
    <property type="entry name" value="CRP FAMILY TRANSCRIPTIONAL REGULATORY PROTEIN"/>
    <property type="match status" value="1"/>
</dbReference>
<dbReference type="InterPro" id="IPR012318">
    <property type="entry name" value="HTH_CRP"/>
</dbReference>
<evidence type="ECO:0000259" key="4">
    <source>
        <dbReference type="PROSITE" id="PS50042"/>
    </source>
</evidence>
<evidence type="ECO:0000256" key="1">
    <source>
        <dbReference type="ARBA" id="ARBA00023015"/>
    </source>
</evidence>
<dbReference type="PRINTS" id="PR00034">
    <property type="entry name" value="HTHCRP"/>
</dbReference>
<dbReference type="InterPro" id="IPR050397">
    <property type="entry name" value="Env_Response_Regulators"/>
</dbReference>
<dbReference type="PROSITE" id="PS00889">
    <property type="entry name" value="CNMP_BINDING_2"/>
    <property type="match status" value="1"/>
</dbReference>
<dbReference type="SUPFAM" id="SSF51206">
    <property type="entry name" value="cAMP-binding domain-like"/>
    <property type="match status" value="1"/>
</dbReference>
<dbReference type="GO" id="GO:0003700">
    <property type="term" value="F:DNA-binding transcription factor activity"/>
    <property type="evidence" value="ECO:0007669"/>
    <property type="project" value="TreeGrafter"/>
</dbReference>
<name>A0A7X6ICR6_9BACT</name>
<dbReference type="Pfam" id="PF00027">
    <property type="entry name" value="cNMP_binding"/>
    <property type="match status" value="1"/>
</dbReference>
<protein>
    <submittedName>
        <fullName evidence="6">Crp/Fnr family transcriptional regulator</fullName>
    </submittedName>
</protein>
<evidence type="ECO:0000313" key="6">
    <source>
        <dbReference type="EMBL" id="NKE72790.1"/>
    </source>
</evidence>
<gene>
    <name evidence="6" type="ORF">MNODULE_18725</name>
</gene>
<dbReference type="Pfam" id="PF13545">
    <property type="entry name" value="HTH_Crp_2"/>
    <property type="match status" value="1"/>
</dbReference>
<dbReference type="PANTHER" id="PTHR24567:SF74">
    <property type="entry name" value="HTH-TYPE TRANSCRIPTIONAL REGULATOR ARCR"/>
    <property type="match status" value="1"/>
</dbReference>